<feature type="domain" description="Glucose-methanol-choline oxidoreductase N-terminal" evidence="2">
    <location>
        <begin position="316"/>
        <end position="330"/>
    </location>
</feature>
<gene>
    <name evidence="3" type="ORF">WN51_06550</name>
</gene>
<dbReference type="STRING" id="166423.A0A0M8ZT63"/>
<dbReference type="InterPro" id="IPR012132">
    <property type="entry name" value="GMC_OxRdtase"/>
</dbReference>
<protein>
    <submittedName>
        <fullName evidence="3">Glucose dehydrogenase [acceptor]</fullName>
    </submittedName>
</protein>
<dbReference type="SUPFAM" id="SSF54373">
    <property type="entry name" value="FAD-linked reductases, C-terminal domain"/>
    <property type="match status" value="1"/>
</dbReference>
<dbReference type="GO" id="GO:0050660">
    <property type="term" value="F:flavin adenine dinucleotide binding"/>
    <property type="evidence" value="ECO:0007669"/>
    <property type="project" value="InterPro"/>
</dbReference>
<name>A0A0M8ZT63_9HYME</name>
<evidence type="ECO:0000259" key="2">
    <source>
        <dbReference type="PROSITE" id="PS00624"/>
    </source>
</evidence>
<dbReference type="GO" id="GO:0016614">
    <property type="term" value="F:oxidoreductase activity, acting on CH-OH group of donors"/>
    <property type="evidence" value="ECO:0007669"/>
    <property type="project" value="InterPro"/>
</dbReference>
<organism evidence="3 4">
    <name type="scientific">Melipona quadrifasciata</name>
    <dbReference type="NCBI Taxonomy" id="166423"/>
    <lineage>
        <taxon>Eukaryota</taxon>
        <taxon>Metazoa</taxon>
        <taxon>Ecdysozoa</taxon>
        <taxon>Arthropoda</taxon>
        <taxon>Hexapoda</taxon>
        <taxon>Insecta</taxon>
        <taxon>Pterygota</taxon>
        <taxon>Neoptera</taxon>
        <taxon>Endopterygota</taxon>
        <taxon>Hymenoptera</taxon>
        <taxon>Apocrita</taxon>
        <taxon>Aculeata</taxon>
        <taxon>Apoidea</taxon>
        <taxon>Anthophila</taxon>
        <taxon>Apidae</taxon>
        <taxon>Melipona</taxon>
    </lineage>
</organism>
<dbReference type="InterPro" id="IPR000172">
    <property type="entry name" value="GMC_OxRdtase_N"/>
</dbReference>
<reference evidence="3 4" key="1">
    <citation type="submission" date="2015-07" db="EMBL/GenBank/DDBJ databases">
        <title>The genome of Melipona quadrifasciata.</title>
        <authorList>
            <person name="Pan H."/>
            <person name="Kapheim K."/>
        </authorList>
    </citation>
    <scope>NUCLEOTIDE SEQUENCE [LARGE SCALE GENOMIC DNA]</scope>
    <source>
        <strain evidence="3">0111107301</strain>
        <tissue evidence="3">Whole body</tissue>
    </source>
</reference>
<dbReference type="Pfam" id="PF00732">
    <property type="entry name" value="GMC_oxred_N"/>
    <property type="match status" value="1"/>
</dbReference>
<dbReference type="SUPFAM" id="SSF51905">
    <property type="entry name" value="FAD/NAD(P)-binding domain"/>
    <property type="match status" value="1"/>
</dbReference>
<dbReference type="Pfam" id="PF05199">
    <property type="entry name" value="GMC_oxred_C"/>
    <property type="match status" value="1"/>
</dbReference>
<dbReference type="OrthoDB" id="269227at2759"/>
<keyword evidence="4" id="KW-1185">Reference proteome</keyword>
<dbReference type="AlphaFoldDB" id="A0A0M8ZT63"/>
<dbReference type="InterPro" id="IPR036188">
    <property type="entry name" value="FAD/NAD-bd_sf"/>
</dbReference>
<dbReference type="PANTHER" id="PTHR11552">
    <property type="entry name" value="GLUCOSE-METHANOL-CHOLINE GMC OXIDOREDUCTASE"/>
    <property type="match status" value="1"/>
</dbReference>
<evidence type="ECO:0000313" key="3">
    <source>
        <dbReference type="EMBL" id="KOX69466.1"/>
    </source>
</evidence>
<proteinExistence type="inferred from homology"/>
<dbReference type="Gene3D" id="3.50.50.60">
    <property type="entry name" value="FAD/NAD(P)-binding domain"/>
    <property type="match status" value="1"/>
</dbReference>
<dbReference type="PROSITE" id="PS00624">
    <property type="entry name" value="GMC_OXRED_2"/>
    <property type="match status" value="1"/>
</dbReference>
<accession>A0A0M8ZT63</accession>
<evidence type="ECO:0000313" key="4">
    <source>
        <dbReference type="Proteomes" id="UP000053105"/>
    </source>
</evidence>
<dbReference type="EMBL" id="KQ435889">
    <property type="protein sequence ID" value="KOX69466.1"/>
    <property type="molecule type" value="Genomic_DNA"/>
</dbReference>
<comment type="similarity">
    <text evidence="1">Belongs to the GMC oxidoreductase family.</text>
</comment>
<evidence type="ECO:0000256" key="1">
    <source>
        <dbReference type="ARBA" id="ARBA00010790"/>
    </source>
</evidence>
<dbReference type="Gene3D" id="3.30.560.10">
    <property type="entry name" value="Glucose Oxidase, domain 3"/>
    <property type="match status" value="1"/>
</dbReference>
<dbReference type="Proteomes" id="UP000053105">
    <property type="component" value="Unassembled WGS sequence"/>
</dbReference>
<dbReference type="InterPro" id="IPR007867">
    <property type="entry name" value="GMC_OxRtase_C"/>
</dbReference>
<dbReference type="PANTHER" id="PTHR11552:SF154">
    <property type="entry name" value="FI04917P"/>
    <property type="match status" value="1"/>
</dbReference>
<sequence length="868" mass="98434">MSWIPPNLASLCPPNSTLSSCQPSTFMFLTLVAHLFGYSKDDSYPNYDTEKEYDFIIVGAGSAGCVLANRLSEIKNWKILLLEAGIEEPEVAEIPSFVSMLAGSNIDWMYRMQPDQHSCRSRKERSCAMPRGKVMGGSSTINYMFYVRANPRDYDGWVEEGNRGWSYEEVLPYFLKSENNMDPEIVEDNSLHHNTHGYQSVQKFPYIDLNVEIILNAWQELGYNLVDVNANNQLGVMNLQTTSANGTRQSTNGAFIRPIRRERKNLTIKTEAYVTRLLIDSKTKRVLGVEYVSTTTTNETKLNVVLARKEVILSAGAINSPKILMLSGIGPRKELKKHGINVISDLSVGRNLQDHVSMRGLIIALNFTSMRKSNSMKEEDIFYYEKTHRGPLSAIGITSCSVFLQSIFEHENGVPDVQLLFVGVNQEDILTEPELADDINVEPKSYYDGININPLLLSPKSRGYILLNDTDPLWASPLIYSGYFTNNSDLDVMVKGVEIALNLFNTESFKKNDFRLMDKPLPACRQFEFGNRDYWKCVMMEYTATIFHPVGTCKMGPKSDPDAVVDERLRVYGVDGLRVVDASIMPKIVRGNTNAPTIMIAEKASDMIKEECSNHDSPGTTYHLTGYSRFLEYSHLRRSARCPGTCLSMGPLSYPESGTVQNLLESVRQDVIRKCRESLMPLPPLMGVCYSEHGKKSSIFLMCFVQLMTFRYLTIPFGSFLLCVRPCQAILIKYYIYCCCNSVILNYWNGRYWSILDLADKYFIAKHDFITVHIVNAVHPHSRPLAVFHDRSEQIFFGTIRFKSSRLLTAETKPLRARKKSEFKADRSQRLSVIGCWWLEKKQPSNFERVRTAFMHTRAGEGSSLGSS</sequence>